<dbReference type="PROSITE" id="PS51257">
    <property type="entry name" value="PROKAR_LIPOPROTEIN"/>
    <property type="match status" value="1"/>
</dbReference>
<dbReference type="GO" id="GO:0016787">
    <property type="term" value="F:hydrolase activity"/>
    <property type="evidence" value="ECO:0007669"/>
    <property type="project" value="UniProtKB-KW"/>
</dbReference>
<evidence type="ECO:0000256" key="1">
    <source>
        <dbReference type="ARBA" id="ARBA00009865"/>
    </source>
</evidence>
<reference evidence="6" key="1">
    <citation type="submission" date="2023-03" db="EMBL/GenBank/DDBJ databases">
        <title>MT1 and MT2 Draft Genomes of Novel Species.</title>
        <authorList>
            <person name="Venkateswaran K."/>
        </authorList>
    </citation>
    <scope>NUCLEOTIDE SEQUENCE</scope>
    <source>
        <strain evidence="6">F6_8S_P_1A</strain>
    </source>
</reference>
<dbReference type="RefSeq" id="WP_301217387.1">
    <property type="nucleotide sequence ID" value="NZ_JAROCB010000002.1"/>
</dbReference>
<keyword evidence="5" id="KW-0732">Signal</keyword>
<dbReference type="Proteomes" id="UP001174210">
    <property type="component" value="Unassembled WGS sequence"/>
</dbReference>
<feature type="signal peptide" evidence="5">
    <location>
        <begin position="1"/>
        <end position="28"/>
    </location>
</feature>
<dbReference type="EMBL" id="JAROCB010000002">
    <property type="protein sequence ID" value="MDN4596909.1"/>
    <property type="molecule type" value="Genomic_DNA"/>
</dbReference>
<accession>A0ABT8IXZ8</accession>
<dbReference type="PANTHER" id="PTHR42812">
    <property type="entry name" value="BETA-XYLOSIDASE"/>
    <property type="match status" value="1"/>
</dbReference>
<evidence type="ECO:0000256" key="4">
    <source>
        <dbReference type="RuleBase" id="RU361187"/>
    </source>
</evidence>
<sequence length="322" mass="33653">MRRLAVAAAAASALVAGLAGCSPGPAPSAESSPAVAPFQVDSDFPDPGALVVGDRVYAYATNTPAVNVQVATSDDMKTWTLSDRDAMPDLPSWALPGKTWAPGPAELADGRFALYFTASDAASRHQCIGVAFADKPEGPFTSTADKPLVCPVDEGGAIDASVTADADGQRYLVWKNDGNCCGLDTWISAQPLAADGASLTGQPTRLIKQTEAWEGHLVEAPVIVRHDGAYVLLYSANDYGNSSYATGAATATSLLGPYTKAKKPLLSTAGSKGRYLGPGGEDLVTFHGKDWLLFHSWDEAFAYRGMDAAPVTWRDGLPEPSS</sequence>
<dbReference type="InterPro" id="IPR051795">
    <property type="entry name" value="Glycosyl_Hydrlase_43"/>
</dbReference>
<dbReference type="Gene3D" id="2.115.10.20">
    <property type="entry name" value="Glycosyl hydrolase domain, family 43"/>
    <property type="match status" value="1"/>
</dbReference>
<feature type="chain" id="PRO_5046548934" evidence="5">
    <location>
        <begin position="29"/>
        <end position="322"/>
    </location>
</feature>
<evidence type="ECO:0000256" key="3">
    <source>
        <dbReference type="ARBA" id="ARBA00023295"/>
    </source>
</evidence>
<comment type="similarity">
    <text evidence="1 4">Belongs to the glycosyl hydrolase 43 family.</text>
</comment>
<dbReference type="InterPro" id="IPR023296">
    <property type="entry name" value="Glyco_hydro_beta-prop_sf"/>
</dbReference>
<evidence type="ECO:0000313" key="7">
    <source>
        <dbReference type="Proteomes" id="UP001174210"/>
    </source>
</evidence>
<keyword evidence="3 4" id="KW-0326">Glycosidase</keyword>
<name>A0ABT8IXZ8_9MICO</name>
<organism evidence="6 7">
    <name type="scientific">Leifsonia virtsii</name>
    <dbReference type="NCBI Taxonomy" id="3035915"/>
    <lineage>
        <taxon>Bacteria</taxon>
        <taxon>Bacillati</taxon>
        <taxon>Actinomycetota</taxon>
        <taxon>Actinomycetes</taxon>
        <taxon>Micrococcales</taxon>
        <taxon>Microbacteriaceae</taxon>
        <taxon>Leifsonia</taxon>
    </lineage>
</organism>
<evidence type="ECO:0000313" key="6">
    <source>
        <dbReference type="EMBL" id="MDN4596909.1"/>
    </source>
</evidence>
<keyword evidence="7" id="KW-1185">Reference proteome</keyword>
<protein>
    <submittedName>
        <fullName evidence="6">Glycoside hydrolase family 43 protein</fullName>
    </submittedName>
</protein>
<gene>
    <name evidence="6" type="ORF">P5G59_07145</name>
</gene>
<evidence type="ECO:0000256" key="2">
    <source>
        <dbReference type="ARBA" id="ARBA00022801"/>
    </source>
</evidence>
<dbReference type="PANTHER" id="PTHR42812:SF5">
    <property type="entry name" value="ENDO-ARABINASE"/>
    <property type="match status" value="1"/>
</dbReference>
<dbReference type="Pfam" id="PF04616">
    <property type="entry name" value="Glyco_hydro_43"/>
    <property type="match status" value="1"/>
</dbReference>
<keyword evidence="2 4" id="KW-0378">Hydrolase</keyword>
<proteinExistence type="inferred from homology"/>
<dbReference type="CDD" id="cd08999">
    <property type="entry name" value="GH43_ABN-like"/>
    <property type="match status" value="1"/>
</dbReference>
<evidence type="ECO:0000256" key="5">
    <source>
        <dbReference type="SAM" id="SignalP"/>
    </source>
</evidence>
<dbReference type="InterPro" id="IPR006710">
    <property type="entry name" value="Glyco_hydro_43"/>
</dbReference>
<dbReference type="SUPFAM" id="SSF75005">
    <property type="entry name" value="Arabinanase/levansucrase/invertase"/>
    <property type="match status" value="1"/>
</dbReference>
<comment type="caution">
    <text evidence="6">The sequence shown here is derived from an EMBL/GenBank/DDBJ whole genome shotgun (WGS) entry which is preliminary data.</text>
</comment>